<organism evidence="1 2">
    <name type="scientific">Salmonella arizonae (strain ATCC BAA-731 / CDC346-86 / RSK2980)</name>
    <dbReference type="NCBI Taxonomy" id="41514"/>
    <lineage>
        <taxon>Bacteria</taxon>
        <taxon>Pseudomonadati</taxon>
        <taxon>Pseudomonadota</taxon>
        <taxon>Gammaproteobacteria</taxon>
        <taxon>Enterobacterales</taxon>
        <taxon>Enterobacteriaceae</taxon>
        <taxon>Salmonella</taxon>
    </lineage>
</organism>
<sequence length="41" mass="4703">MVKISKPSQKVSQLLDNIDYYGCRHSDEALVEGYINQIFSI</sequence>
<proteinExistence type="predicted"/>
<accession>A9MI94</accession>
<dbReference type="KEGG" id="ses:SARI_03628"/>
<protein>
    <submittedName>
        <fullName evidence="1">Uncharacterized protein</fullName>
    </submittedName>
</protein>
<keyword evidence="2" id="KW-1185">Reference proteome</keyword>
<dbReference type="Proteomes" id="UP000002084">
    <property type="component" value="Chromosome"/>
</dbReference>
<dbReference type="EMBL" id="CP000880">
    <property type="protein sequence ID" value="ABX23440.1"/>
    <property type="molecule type" value="Genomic_DNA"/>
</dbReference>
<dbReference type="HOGENOM" id="CLU_3276239_0_0_6"/>
<gene>
    <name evidence="1" type="ordered locus">SARI_03628</name>
</gene>
<dbReference type="AlphaFoldDB" id="A9MI94"/>
<evidence type="ECO:0000313" key="1">
    <source>
        <dbReference type="EMBL" id="ABX23440.1"/>
    </source>
</evidence>
<reference evidence="1 2" key="1">
    <citation type="submission" date="2007-11" db="EMBL/GenBank/DDBJ databases">
        <authorList>
            <consortium name="The Salmonella enterica serovar Arizonae Genome Sequencing Project"/>
            <person name="McClelland M."/>
            <person name="Sanderson E.K."/>
            <person name="Porwollik S."/>
            <person name="Spieth J."/>
            <person name="Clifton W.S."/>
            <person name="Fulton R."/>
            <person name="Chunyan W."/>
            <person name="Wollam A."/>
            <person name="Shah N."/>
            <person name="Pepin K."/>
            <person name="Bhonagiri V."/>
            <person name="Nash W."/>
            <person name="Johnson M."/>
            <person name="Thiruvilangam P."/>
            <person name="Wilson R."/>
        </authorList>
    </citation>
    <scope>NUCLEOTIDE SEQUENCE [LARGE SCALE GENOMIC DNA]</scope>
    <source>
        <strain evidence="2">ATCC BAA-731 / CDC346-86 / RSK2980</strain>
    </source>
</reference>
<evidence type="ECO:0000313" key="2">
    <source>
        <dbReference type="Proteomes" id="UP000002084"/>
    </source>
</evidence>
<name>A9MI94_SALAR</name>